<dbReference type="InterPro" id="IPR023393">
    <property type="entry name" value="START-like_dom_sf"/>
</dbReference>
<reference evidence="2" key="2">
    <citation type="submission" date="2020-09" db="EMBL/GenBank/DDBJ databases">
        <authorList>
            <person name="Sun Q."/>
            <person name="Zhou Y."/>
        </authorList>
    </citation>
    <scope>NUCLEOTIDE SEQUENCE</scope>
    <source>
        <strain evidence="2">CGMCC 4.7308</strain>
    </source>
</reference>
<protein>
    <recommendedName>
        <fullName evidence="4">SRPBCC family protein</fullName>
    </recommendedName>
</protein>
<dbReference type="SUPFAM" id="SSF55961">
    <property type="entry name" value="Bet v1-like"/>
    <property type="match status" value="1"/>
</dbReference>
<evidence type="ECO:0000313" key="3">
    <source>
        <dbReference type="Proteomes" id="UP000655208"/>
    </source>
</evidence>
<proteinExistence type="predicted"/>
<dbReference type="AlphaFoldDB" id="A0A917WB18"/>
<organism evidence="2 3">
    <name type="scientific">Nakamurella endophytica</name>
    <dbReference type="NCBI Taxonomy" id="1748367"/>
    <lineage>
        <taxon>Bacteria</taxon>
        <taxon>Bacillati</taxon>
        <taxon>Actinomycetota</taxon>
        <taxon>Actinomycetes</taxon>
        <taxon>Nakamurellales</taxon>
        <taxon>Nakamurellaceae</taxon>
        <taxon>Nakamurella</taxon>
    </lineage>
</organism>
<evidence type="ECO:0000256" key="1">
    <source>
        <dbReference type="SAM" id="MobiDB-lite"/>
    </source>
</evidence>
<dbReference type="Proteomes" id="UP000655208">
    <property type="component" value="Unassembled WGS sequence"/>
</dbReference>
<dbReference type="Gene3D" id="3.30.530.20">
    <property type="match status" value="1"/>
</dbReference>
<dbReference type="EMBL" id="BMNA01000001">
    <property type="protein sequence ID" value="GGL90123.1"/>
    <property type="molecule type" value="Genomic_DNA"/>
</dbReference>
<keyword evidence="3" id="KW-1185">Reference proteome</keyword>
<feature type="region of interest" description="Disordered" evidence="1">
    <location>
        <begin position="1"/>
        <end position="29"/>
    </location>
</feature>
<dbReference type="Pfam" id="PF10604">
    <property type="entry name" value="Polyketide_cyc2"/>
    <property type="match status" value="1"/>
</dbReference>
<evidence type="ECO:0000313" key="2">
    <source>
        <dbReference type="EMBL" id="GGL90123.1"/>
    </source>
</evidence>
<accession>A0A917WB18</accession>
<reference evidence="2" key="1">
    <citation type="journal article" date="2014" name="Int. J. Syst. Evol. Microbiol.">
        <title>Complete genome sequence of Corynebacterium casei LMG S-19264T (=DSM 44701T), isolated from a smear-ripened cheese.</title>
        <authorList>
            <consortium name="US DOE Joint Genome Institute (JGI-PGF)"/>
            <person name="Walter F."/>
            <person name="Albersmeier A."/>
            <person name="Kalinowski J."/>
            <person name="Ruckert C."/>
        </authorList>
    </citation>
    <scope>NUCLEOTIDE SEQUENCE</scope>
    <source>
        <strain evidence="2">CGMCC 4.7308</strain>
    </source>
</reference>
<gene>
    <name evidence="2" type="ORF">GCM10011594_07250</name>
</gene>
<sequence>MATARHLTRAGRPCPAGSRRTPGGRGGGLCDAEPVSDTSVRSHEESIVVLAPAQAVYDVVSDVPRTGEWSPVCRSCRWDDEATAGQVGAWFTGRNEWADRVWETRSQVAVADRGREFAWVVGGTLVRWGFRLAPADRGTSLTESWEFLPAGIARFRERHGDRADEHILDRTRQALDGIPKTLAAIKRIVEGGGRGDRQPGP</sequence>
<evidence type="ECO:0008006" key="4">
    <source>
        <dbReference type="Google" id="ProtNLM"/>
    </source>
</evidence>
<comment type="caution">
    <text evidence="2">The sequence shown here is derived from an EMBL/GenBank/DDBJ whole genome shotgun (WGS) entry which is preliminary data.</text>
</comment>
<dbReference type="InterPro" id="IPR019587">
    <property type="entry name" value="Polyketide_cyclase/dehydratase"/>
</dbReference>
<name>A0A917WB18_9ACTN</name>
<dbReference type="CDD" id="cd07812">
    <property type="entry name" value="SRPBCC"/>
    <property type="match status" value="1"/>
</dbReference>